<feature type="region of interest" description="Disordered" evidence="4">
    <location>
        <begin position="570"/>
        <end position="601"/>
    </location>
</feature>
<reference evidence="7 8" key="1">
    <citation type="journal article" date="2023" name="Commun. Biol.">
        <title>Genome analysis of Parmales, the sister group of diatoms, reveals the evolutionary specialization of diatoms from phago-mixotrophs to photoautotrophs.</title>
        <authorList>
            <person name="Ban H."/>
            <person name="Sato S."/>
            <person name="Yoshikawa S."/>
            <person name="Yamada K."/>
            <person name="Nakamura Y."/>
            <person name="Ichinomiya M."/>
            <person name="Sato N."/>
            <person name="Blanc-Mathieu R."/>
            <person name="Endo H."/>
            <person name="Kuwata A."/>
            <person name="Ogata H."/>
        </authorList>
    </citation>
    <scope>NUCLEOTIDE SEQUENCE [LARGE SCALE GENOMIC DNA]</scope>
</reference>
<dbReference type="Gene3D" id="1.10.510.10">
    <property type="entry name" value="Transferase(Phosphotransferase) domain 1"/>
    <property type="match status" value="1"/>
</dbReference>
<keyword evidence="1 3" id="KW-0547">Nucleotide-binding</keyword>
<evidence type="ECO:0000256" key="3">
    <source>
        <dbReference type="PROSITE-ProRule" id="PRU10141"/>
    </source>
</evidence>
<sequence length="1029" mass="113872">MSASDGKLRYISLGEHDSELLITTKLGKVLRRCLEGTGCDPQTRNSVMMQYGGSNLNGIGVLDETYIVADNYDEKIYECPLTSVGISKSSCEVFADKPQGTWWDPINVLVDPIKRLVFVVDSLYSDVLVFDFDGAFLAPLTSSRGALIQPRAMAQRPGLYAPLSPSHPPSSLPTAGERIKVALAMMDAYNVTVSNSHPTSAHDLALEVSANGYITGTNFTTTIEGEILYNKNSPAHASLTASVVIPYAGDWSVSVTQGTYNVQHFLGSPRLITVAAAVTDPDSCVVKIPGGRSITAGSSFEAIVKPFDEFENPTSHPEDSFKSRVERGNSVENFDNRHVLPSNHTFSEMQTVVGAYKLYLYHANTQREVAGSPIGFDVLPDAPSAAASTASAGNATSIVSAADTPLPLRVFLHDAYGNDALSTAVAVQVQGLDPLDPSTSIQHALEPPGYIHTITIPADLDASLIITFTLNDSPIGEPVTIVAAPPPPPPPKDNTTIIIAASCSLAVLLCIFLALFLRQRRRAQLQVKTMMSAHLQTQARREDEKEELRKKAAIVEKEREEEMARANNLRKKNENLEDSLRKKKHSEKEMEAMKKAMDGQKEDRKDELRTVLISSAEIEIKELLGQGGMGKVHLAKYKGQLVAVKQLITITDDSVMRFRRECFLTKELSHPNVVKFIGATWDDMMLGCVLEYVEGGSLEGRLKKDWNADFEDKITWKGELLKWAREAALGCQYLHNKRYFDELADEWKDGIVHRDLKPDNMLVTTEGVLKLTDFGEARTAEVDMTMTAVGTPIYVCPEIIRNDRYDVKADSYSFGICLVAMMRVENTIINFFFNALVKKMKRSSRQGIGLVALNRNVEKGWRPTLPEEFYPSLIDLIWRCWDDDPEKRPDMDEVVRLLMGPIADEVRSNQEPIFGSGRVIGACTQREMDLAGDESEMISKDAHEEALSQAMRERDIAVAQIAANKDRVIKELQEKMDKRLQEKEKEIKELKTTGKKEGKAGGGTRKLEKTASAKKVDADMKNMLAMMGR</sequence>
<keyword evidence="5" id="KW-0472">Membrane</keyword>
<dbReference type="Proteomes" id="UP001165060">
    <property type="component" value="Unassembled WGS sequence"/>
</dbReference>
<dbReference type="Pfam" id="PF00069">
    <property type="entry name" value="Pkinase"/>
    <property type="match status" value="1"/>
</dbReference>
<dbReference type="InterPro" id="IPR051681">
    <property type="entry name" value="Ser/Thr_Kinases-Pseudokinases"/>
</dbReference>
<dbReference type="SMART" id="SM00220">
    <property type="entry name" value="S_TKc"/>
    <property type="match status" value="1"/>
</dbReference>
<keyword evidence="8" id="KW-1185">Reference proteome</keyword>
<gene>
    <name evidence="7" type="ORF">TeGR_g10388</name>
</gene>
<dbReference type="SUPFAM" id="SSF101898">
    <property type="entry name" value="NHL repeat"/>
    <property type="match status" value="1"/>
</dbReference>
<comment type="caution">
    <text evidence="7">The sequence shown here is derived from an EMBL/GenBank/DDBJ whole genome shotgun (WGS) entry which is preliminary data.</text>
</comment>
<dbReference type="InterPro" id="IPR011009">
    <property type="entry name" value="Kinase-like_dom_sf"/>
</dbReference>
<organism evidence="7 8">
    <name type="scientific">Tetraparma gracilis</name>
    <dbReference type="NCBI Taxonomy" id="2962635"/>
    <lineage>
        <taxon>Eukaryota</taxon>
        <taxon>Sar</taxon>
        <taxon>Stramenopiles</taxon>
        <taxon>Ochrophyta</taxon>
        <taxon>Bolidophyceae</taxon>
        <taxon>Parmales</taxon>
        <taxon>Triparmaceae</taxon>
        <taxon>Tetraparma</taxon>
    </lineage>
</organism>
<evidence type="ECO:0000256" key="5">
    <source>
        <dbReference type="SAM" id="Phobius"/>
    </source>
</evidence>
<dbReference type="SUPFAM" id="SSF56112">
    <property type="entry name" value="Protein kinase-like (PK-like)"/>
    <property type="match status" value="1"/>
</dbReference>
<evidence type="ECO:0000256" key="1">
    <source>
        <dbReference type="ARBA" id="ARBA00022741"/>
    </source>
</evidence>
<accession>A0ABQ6MSM5</accession>
<feature type="compositionally biased region" description="Basic and acidic residues" evidence="4">
    <location>
        <begin position="571"/>
        <end position="601"/>
    </location>
</feature>
<dbReference type="InterPro" id="IPR017441">
    <property type="entry name" value="Protein_kinase_ATP_BS"/>
</dbReference>
<dbReference type="Gene3D" id="3.30.200.20">
    <property type="entry name" value="Phosphorylase Kinase, domain 1"/>
    <property type="match status" value="1"/>
</dbReference>
<keyword evidence="2 3" id="KW-0067">ATP-binding</keyword>
<dbReference type="InterPro" id="IPR008271">
    <property type="entry name" value="Ser/Thr_kinase_AS"/>
</dbReference>
<keyword evidence="5" id="KW-1133">Transmembrane helix</keyword>
<protein>
    <recommendedName>
        <fullName evidence="6">Protein kinase domain-containing protein</fullName>
    </recommendedName>
</protein>
<proteinExistence type="predicted"/>
<evidence type="ECO:0000259" key="6">
    <source>
        <dbReference type="PROSITE" id="PS50011"/>
    </source>
</evidence>
<name>A0ABQ6MSM5_9STRA</name>
<dbReference type="InterPro" id="IPR000719">
    <property type="entry name" value="Prot_kinase_dom"/>
</dbReference>
<keyword evidence="5" id="KW-0812">Transmembrane</keyword>
<dbReference type="PROSITE" id="PS50011">
    <property type="entry name" value="PROTEIN_KINASE_DOM"/>
    <property type="match status" value="1"/>
</dbReference>
<feature type="domain" description="Protein kinase" evidence="6">
    <location>
        <begin position="618"/>
        <end position="914"/>
    </location>
</feature>
<dbReference type="EMBL" id="BRYB01003155">
    <property type="protein sequence ID" value="GMI31564.1"/>
    <property type="molecule type" value="Genomic_DNA"/>
</dbReference>
<feature type="transmembrane region" description="Helical" evidence="5">
    <location>
        <begin position="497"/>
        <end position="517"/>
    </location>
</feature>
<evidence type="ECO:0000313" key="8">
    <source>
        <dbReference type="Proteomes" id="UP001165060"/>
    </source>
</evidence>
<feature type="region of interest" description="Disordered" evidence="4">
    <location>
        <begin position="985"/>
        <end position="1014"/>
    </location>
</feature>
<evidence type="ECO:0000313" key="7">
    <source>
        <dbReference type="EMBL" id="GMI31564.1"/>
    </source>
</evidence>
<evidence type="ECO:0000256" key="4">
    <source>
        <dbReference type="SAM" id="MobiDB-lite"/>
    </source>
</evidence>
<feature type="binding site" evidence="3">
    <location>
        <position position="645"/>
    </location>
    <ligand>
        <name>ATP</name>
        <dbReference type="ChEBI" id="CHEBI:30616"/>
    </ligand>
</feature>
<dbReference type="PROSITE" id="PS00107">
    <property type="entry name" value="PROTEIN_KINASE_ATP"/>
    <property type="match status" value="1"/>
</dbReference>
<evidence type="ECO:0000256" key="2">
    <source>
        <dbReference type="ARBA" id="ARBA00022840"/>
    </source>
</evidence>
<dbReference type="PROSITE" id="PS00108">
    <property type="entry name" value="PROTEIN_KINASE_ST"/>
    <property type="match status" value="1"/>
</dbReference>
<dbReference type="PANTHER" id="PTHR44329">
    <property type="entry name" value="SERINE/THREONINE-PROTEIN KINASE TNNI3K-RELATED"/>
    <property type="match status" value="1"/>
</dbReference>